<comment type="caution">
    <text evidence="2">The sequence shown here is derived from an EMBL/GenBank/DDBJ whole genome shotgun (WGS) entry which is preliminary data.</text>
</comment>
<reference evidence="2" key="1">
    <citation type="journal article" date="2020" name="Stud. Mycol.">
        <title>101 Dothideomycetes genomes: a test case for predicting lifestyles and emergence of pathogens.</title>
        <authorList>
            <person name="Haridas S."/>
            <person name="Albert R."/>
            <person name="Binder M."/>
            <person name="Bloem J."/>
            <person name="Labutti K."/>
            <person name="Salamov A."/>
            <person name="Andreopoulos B."/>
            <person name="Baker S."/>
            <person name="Barry K."/>
            <person name="Bills G."/>
            <person name="Bluhm B."/>
            <person name="Cannon C."/>
            <person name="Castanera R."/>
            <person name="Culley D."/>
            <person name="Daum C."/>
            <person name="Ezra D."/>
            <person name="Gonzalez J."/>
            <person name="Henrissat B."/>
            <person name="Kuo A."/>
            <person name="Liang C."/>
            <person name="Lipzen A."/>
            <person name="Lutzoni F."/>
            <person name="Magnuson J."/>
            <person name="Mondo S."/>
            <person name="Nolan M."/>
            <person name="Ohm R."/>
            <person name="Pangilinan J."/>
            <person name="Park H.-J."/>
            <person name="Ramirez L."/>
            <person name="Alfaro M."/>
            <person name="Sun H."/>
            <person name="Tritt A."/>
            <person name="Yoshinaga Y."/>
            <person name="Zwiers L.-H."/>
            <person name="Turgeon B."/>
            <person name="Goodwin S."/>
            <person name="Spatafora J."/>
            <person name="Crous P."/>
            <person name="Grigoriev I."/>
        </authorList>
    </citation>
    <scope>NUCLEOTIDE SEQUENCE</scope>
    <source>
        <strain evidence="2">CBS 101060</strain>
    </source>
</reference>
<evidence type="ECO:0000313" key="2">
    <source>
        <dbReference type="EMBL" id="KAF2843073.1"/>
    </source>
</evidence>
<dbReference type="OrthoDB" id="9975758at2759"/>
<evidence type="ECO:0000313" key="3">
    <source>
        <dbReference type="Proteomes" id="UP000799429"/>
    </source>
</evidence>
<dbReference type="EMBL" id="MU006089">
    <property type="protein sequence ID" value="KAF2843073.1"/>
    <property type="molecule type" value="Genomic_DNA"/>
</dbReference>
<feature type="compositionally biased region" description="Polar residues" evidence="1">
    <location>
        <begin position="1"/>
        <end position="24"/>
    </location>
</feature>
<protein>
    <submittedName>
        <fullName evidence="2">Uncharacterized protein</fullName>
    </submittedName>
</protein>
<dbReference type="AlphaFoldDB" id="A0A9P4VTF5"/>
<evidence type="ECO:0000256" key="1">
    <source>
        <dbReference type="SAM" id="MobiDB-lite"/>
    </source>
</evidence>
<dbReference type="Proteomes" id="UP000799429">
    <property type="component" value="Unassembled WGS sequence"/>
</dbReference>
<keyword evidence="3" id="KW-1185">Reference proteome</keyword>
<sequence length="220" mass="24369">MSQNEDISQTVPQVNSESETQTVKPITLRPPLASPYSQPLDLNPPTPQWLEATWHVTHSSLPMWKSKRNVRITYKILDSDATPKLDDMVTYQALNGKKVKNVHGIDTPVSTSGVGDGWAYNWRGVGWLKIASSHWEVIGYGNDNGAAEEGVEGENGYIVTYFAKTLFTPAGIDICCRNPEGVSKAVLEGIKRALREAEDENIRKLAGEVFEVKRDGARED</sequence>
<feature type="region of interest" description="Disordered" evidence="1">
    <location>
        <begin position="1"/>
        <end position="30"/>
    </location>
</feature>
<gene>
    <name evidence="2" type="ORF">M501DRAFT_925941</name>
</gene>
<name>A0A9P4VTF5_9PEZI</name>
<proteinExistence type="predicted"/>
<accession>A0A9P4VTF5</accession>
<organism evidence="2 3">
    <name type="scientific">Patellaria atrata CBS 101060</name>
    <dbReference type="NCBI Taxonomy" id="1346257"/>
    <lineage>
        <taxon>Eukaryota</taxon>
        <taxon>Fungi</taxon>
        <taxon>Dikarya</taxon>
        <taxon>Ascomycota</taxon>
        <taxon>Pezizomycotina</taxon>
        <taxon>Dothideomycetes</taxon>
        <taxon>Dothideomycetes incertae sedis</taxon>
        <taxon>Patellariales</taxon>
        <taxon>Patellariaceae</taxon>
        <taxon>Patellaria</taxon>
    </lineage>
</organism>